<organism evidence="1">
    <name type="scientific">Rhizophora mucronata</name>
    <name type="common">Asiatic mangrove</name>
    <dbReference type="NCBI Taxonomy" id="61149"/>
    <lineage>
        <taxon>Eukaryota</taxon>
        <taxon>Viridiplantae</taxon>
        <taxon>Streptophyta</taxon>
        <taxon>Embryophyta</taxon>
        <taxon>Tracheophyta</taxon>
        <taxon>Spermatophyta</taxon>
        <taxon>Magnoliopsida</taxon>
        <taxon>eudicotyledons</taxon>
        <taxon>Gunneridae</taxon>
        <taxon>Pentapetalae</taxon>
        <taxon>rosids</taxon>
        <taxon>fabids</taxon>
        <taxon>Malpighiales</taxon>
        <taxon>Rhizophoraceae</taxon>
        <taxon>Rhizophora</taxon>
    </lineage>
</organism>
<dbReference type="EMBL" id="GGEC01026702">
    <property type="protein sequence ID" value="MBX07186.1"/>
    <property type="molecule type" value="Transcribed_RNA"/>
</dbReference>
<sequence>MDENGFHHNDAYLAQNLQHLCRDCNCPYGGLLHHIHLCHHHCHTCSQFKRLNLNNTSLEQDTAKKTEAFNHKVKSLSSIFLFTQIFEDMSDCMPFTDQNPQLELINKYFL</sequence>
<protein>
    <submittedName>
        <fullName evidence="1">Uncharacterized protein</fullName>
    </submittedName>
</protein>
<reference evidence="1" key="1">
    <citation type="submission" date="2018-02" db="EMBL/GenBank/DDBJ databases">
        <title>Rhizophora mucronata_Transcriptome.</title>
        <authorList>
            <person name="Meera S.P."/>
            <person name="Sreeshan A."/>
            <person name="Augustine A."/>
        </authorList>
    </citation>
    <scope>NUCLEOTIDE SEQUENCE</scope>
    <source>
        <tissue evidence="1">Leaf</tissue>
    </source>
</reference>
<accession>A0A2P2KN84</accession>
<name>A0A2P2KN84_RHIMU</name>
<dbReference type="AlphaFoldDB" id="A0A2P2KN84"/>
<proteinExistence type="predicted"/>
<evidence type="ECO:0000313" key="1">
    <source>
        <dbReference type="EMBL" id="MBX07186.1"/>
    </source>
</evidence>